<proteinExistence type="inferred from homology"/>
<dbReference type="PANTHER" id="PTHR48086:SF7">
    <property type="entry name" value="SODIUM-SOLUTE SYMPORTER-RELATED"/>
    <property type="match status" value="1"/>
</dbReference>
<dbReference type="Gene3D" id="1.20.1730.10">
    <property type="entry name" value="Sodium/glucose cotransporter"/>
    <property type="match status" value="1"/>
</dbReference>
<sequence length="464" mass="47640">MTALFLGLYVLLQVGIAAWAARGTKTDTDYLVAGRTLGVWQIAFSIFATWFAAETVIATSAEVASDGLAGARVEPFGYAFGLVALGTFIAYRLRQEGHMTLASFLGSRFGPQVEIAAACFTALSATVWAAAQLSALAIILSEATGLGVPLMLVASMAIVLVYAWVGGLKGDVITDVLQGAVIILVLLVLLFLVIDFAGGLGAAVAAIPEGALSMRKEGESWLERIELWSLPILGTIVSQEVIARTLGAKSPETARRGTFLGAGIYLAIGMVPVLLGLVGPGLGLGLDGGDGYFTSLARTILPAWLYVIISGAMISAILSSVDSALLAVSAVATENGLVKLRPRSNGRQRLAMARFATAAAAVSAMAIAAAGDSIRAIVLTGEGIAGLLVLPVVVGLLVPGTGRVPVLAALLVSLALTAWLDWISGTPGAFLFALAGGAMAFVLTRLVLMQTSRFAGSPGSQEAP</sequence>
<keyword evidence="4 8" id="KW-0812">Transmembrane</keyword>
<feature type="transmembrane region" description="Helical" evidence="8">
    <location>
        <begin position="259"/>
        <end position="283"/>
    </location>
</feature>
<dbReference type="EMBL" id="JBHRVA010000003">
    <property type="protein sequence ID" value="MFC3303192.1"/>
    <property type="molecule type" value="Genomic_DNA"/>
</dbReference>
<keyword evidence="3" id="KW-0813">Transport</keyword>
<gene>
    <name evidence="9" type="ORF">ACFONP_10665</name>
</gene>
<evidence type="ECO:0000313" key="9">
    <source>
        <dbReference type="EMBL" id="MFC3303192.1"/>
    </source>
</evidence>
<feature type="transmembrane region" description="Helical" evidence="8">
    <location>
        <begin position="180"/>
        <end position="207"/>
    </location>
</feature>
<dbReference type="InterPro" id="IPR050277">
    <property type="entry name" value="Sodium:Solute_Symporter"/>
</dbReference>
<keyword evidence="10" id="KW-1185">Reference proteome</keyword>
<dbReference type="RefSeq" id="WP_189575499.1">
    <property type="nucleotide sequence ID" value="NZ_BMXU01000002.1"/>
</dbReference>
<reference evidence="10" key="1">
    <citation type="journal article" date="2019" name="Int. J. Syst. Evol. Microbiol.">
        <title>The Global Catalogue of Microorganisms (GCM) 10K type strain sequencing project: providing services to taxonomists for standard genome sequencing and annotation.</title>
        <authorList>
            <consortium name="The Broad Institute Genomics Platform"/>
            <consortium name="The Broad Institute Genome Sequencing Center for Infectious Disease"/>
            <person name="Wu L."/>
            <person name="Ma J."/>
        </authorList>
    </citation>
    <scope>NUCLEOTIDE SEQUENCE [LARGE SCALE GENOMIC DNA]</scope>
    <source>
        <strain evidence="10">KCTC 22245</strain>
    </source>
</reference>
<comment type="subcellular location">
    <subcellularLocation>
        <location evidence="1">Membrane</location>
        <topology evidence="1">Multi-pass membrane protein</topology>
    </subcellularLocation>
</comment>
<name>A0ABV7ME80_9PROT</name>
<evidence type="ECO:0000256" key="3">
    <source>
        <dbReference type="ARBA" id="ARBA00022448"/>
    </source>
</evidence>
<accession>A0ABV7ME80</accession>
<comment type="similarity">
    <text evidence="2 7">Belongs to the sodium:solute symporter (SSF) (TC 2.A.21) family.</text>
</comment>
<feature type="transmembrane region" description="Helical" evidence="8">
    <location>
        <begin position="303"/>
        <end position="331"/>
    </location>
</feature>
<dbReference type="Proteomes" id="UP001595607">
    <property type="component" value="Unassembled WGS sequence"/>
</dbReference>
<feature type="transmembrane region" description="Helical" evidence="8">
    <location>
        <begin position="376"/>
        <end position="397"/>
    </location>
</feature>
<keyword evidence="6 8" id="KW-0472">Membrane</keyword>
<dbReference type="Pfam" id="PF00474">
    <property type="entry name" value="SSF"/>
    <property type="match status" value="1"/>
</dbReference>
<evidence type="ECO:0000256" key="1">
    <source>
        <dbReference type="ARBA" id="ARBA00004141"/>
    </source>
</evidence>
<feature type="transmembrane region" description="Helical" evidence="8">
    <location>
        <begin position="351"/>
        <end position="370"/>
    </location>
</feature>
<evidence type="ECO:0000256" key="6">
    <source>
        <dbReference type="ARBA" id="ARBA00023136"/>
    </source>
</evidence>
<evidence type="ECO:0000256" key="4">
    <source>
        <dbReference type="ARBA" id="ARBA00022692"/>
    </source>
</evidence>
<dbReference type="PANTHER" id="PTHR48086">
    <property type="entry name" value="SODIUM/PROLINE SYMPORTER-RELATED"/>
    <property type="match status" value="1"/>
</dbReference>
<evidence type="ECO:0000256" key="8">
    <source>
        <dbReference type="SAM" id="Phobius"/>
    </source>
</evidence>
<feature type="transmembrane region" description="Helical" evidence="8">
    <location>
        <begin position="146"/>
        <end position="168"/>
    </location>
</feature>
<evidence type="ECO:0008006" key="11">
    <source>
        <dbReference type="Google" id="ProtNLM"/>
    </source>
</evidence>
<organism evidence="9 10">
    <name type="scientific">Parvularcula lutaonensis</name>
    <dbReference type="NCBI Taxonomy" id="491923"/>
    <lineage>
        <taxon>Bacteria</taxon>
        <taxon>Pseudomonadati</taxon>
        <taxon>Pseudomonadota</taxon>
        <taxon>Alphaproteobacteria</taxon>
        <taxon>Parvularculales</taxon>
        <taxon>Parvularculaceae</taxon>
        <taxon>Parvularcula</taxon>
    </lineage>
</organism>
<evidence type="ECO:0000313" key="10">
    <source>
        <dbReference type="Proteomes" id="UP001595607"/>
    </source>
</evidence>
<evidence type="ECO:0000256" key="7">
    <source>
        <dbReference type="RuleBase" id="RU362091"/>
    </source>
</evidence>
<feature type="transmembrane region" description="Helical" evidence="8">
    <location>
        <begin position="404"/>
        <end position="423"/>
    </location>
</feature>
<keyword evidence="5 8" id="KW-1133">Transmembrane helix</keyword>
<dbReference type="InterPro" id="IPR001734">
    <property type="entry name" value="Na/solute_symporter"/>
</dbReference>
<comment type="caution">
    <text evidence="9">The sequence shown here is derived from an EMBL/GenBank/DDBJ whole genome shotgun (WGS) entry which is preliminary data.</text>
</comment>
<feature type="transmembrane region" description="Helical" evidence="8">
    <location>
        <begin position="429"/>
        <end position="448"/>
    </location>
</feature>
<evidence type="ECO:0000256" key="2">
    <source>
        <dbReference type="ARBA" id="ARBA00006434"/>
    </source>
</evidence>
<dbReference type="PROSITE" id="PS50283">
    <property type="entry name" value="NA_SOLUT_SYMP_3"/>
    <property type="match status" value="1"/>
</dbReference>
<protein>
    <recommendedName>
        <fullName evidence="11">Sodium:solute symporter</fullName>
    </recommendedName>
</protein>
<feature type="transmembrane region" description="Helical" evidence="8">
    <location>
        <begin position="76"/>
        <end position="94"/>
    </location>
</feature>
<evidence type="ECO:0000256" key="5">
    <source>
        <dbReference type="ARBA" id="ARBA00022989"/>
    </source>
</evidence>
<dbReference type="InterPro" id="IPR038377">
    <property type="entry name" value="Na/Glc_symporter_sf"/>
</dbReference>